<comment type="caution">
    <text evidence="7">The sequence shown here is derived from an EMBL/GenBank/DDBJ whole genome shotgun (WGS) entry which is preliminary data.</text>
</comment>
<dbReference type="Pfam" id="PF01925">
    <property type="entry name" value="TauE"/>
    <property type="match status" value="1"/>
</dbReference>
<evidence type="ECO:0000256" key="6">
    <source>
        <dbReference type="RuleBase" id="RU363041"/>
    </source>
</evidence>
<sequence>MLSTQPRIQGLYWFTLVVGLLFWASNYYLYFNVEQLTASWKTGLTMLFGSFVAGSTPLGGGAVAFPILTKVLAVSAEDAKVFSLFIQSIGMSFATLFFISKRIEIDWKTLSYALVFSALGQFACLFIHIESGLVIKHMYTCFLLLVAIILLDSFTHTPKIYHLIFARKRLATAAFIGGVVSGFLGAGADTLLFFYYVILMKQPAKKVIPTTVALMAGNAIIGSVLVLSSNTAPSPFVISSWFFAAPIVAIGAPLGGLIMTKLPAKSILAMVIFIIALEAVTTLTLLPLNWLEATIVYLLLGLLLVKIKIEIFFTRYKPGVQNIILTTGLISRRTRIPPKP</sequence>
<evidence type="ECO:0000256" key="2">
    <source>
        <dbReference type="ARBA" id="ARBA00009142"/>
    </source>
</evidence>
<dbReference type="Proteomes" id="UP000615755">
    <property type="component" value="Unassembled WGS sequence"/>
</dbReference>
<dbReference type="RefSeq" id="WP_192506012.1">
    <property type="nucleotide sequence ID" value="NZ_AQGV01000009.1"/>
</dbReference>
<accession>A0ABR9E8D2</accession>
<dbReference type="EMBL" id="AQGV01000009">
    <property type="protein sequence ID" value="MBE0366500.1"/>
    <property type="molecule type" value="Genomic_DNA"/>
</dbReference>
<feature type="transmembrane region" description="Helical" evidence="6">
    <location>
        <begin position="267"/>
        <end position="288"/>
    </location>
</feature>
<comment type="similarity">
    <text evidence="2 6">Belongs to the 4-toluene sulfonate uptake permease (TSUP) (TC 2.A.102) family.</text>
</comment>
<evidence type="ECO:0000256" key="1">
    <source>
        <dbReference type="ARBA" id="ARBA00004141"/>
    </source>
</evidence>
<dbReference type="InterPro" id="IPR002781">
    <property type="entry name" value="TM_pro_TauE-like"/>
</dbReference>
<dbReference type="PANTHER" id="PTHR31154">
    <property type="entry name" value="MEMBRANE TRANSPORTER PROTEIN"/>
    <property type="match status" value="1"/>
</dbReference>
<evidence type="ECO:0000256" key="5">
    <source>
        <dbReference type="ARBA" id="ARBA00023136"/>
    </source>
</evidence>
<evidence type="ECO:0000313" key="7">
    <source>
        <dbReference type="EMBL" id="MBE0366500.1"/>
    </source>
</evidence>
<organism evidence="7 8">
    <name type="scientific">Pseudoalteromonas aurantia 208</name>
    <dbReference type="NCBI Taxonomy" id="1314867"/>
    <lineage>
        <taxon>Bacteria</taxon>
        <taxon>Pseudomonadati</taxon>
        <taxon>Pseudomonadota</taxon>
        <taxon>Gammaproteobacteria</taxon>
        <taxon>Alteromonadales</taxon>
        <taxon>Pseudoalteromonadaceae</taxon>
        <taxon>Pseudoalteromonas</taxon>
    </lineage>
</organism>
<dbReference type="PANTHER" id="PTHR31154:SF4">
    <property type="entry name" value="MEMBRANE TRANSPORTER PROTEIN"/>
    <property type="match status" value="1"/>
</dbReference>
<keyword evidence="6" id="KW-1003">Cell membrane</keyword>
<gene>
    <name evidence="7" type="ORF">PAUR_a3520</name>
</gene>
<keyword evidence="3 6" id="KW-0812">Transmembrane</keyword>
<proteinExistence type="inferred from homology"/>
<feature type="transmembrane region" description="Helical" evidence="6">
    <location>
        <begin position="294"/>
        <end position="313"/>
    </location>
</feature>
<feature type="transmembrane region" description="Helical" evidence="6">
    <location>
        <begin position="111"/>
        <end position="129"/>
    </location>
</feature>
<evidence type="ECO:0000256" key="3">
    <source>
        <dbReference type="ARBA" id="ARBA00022692"/>
    </source>
</evidence>
<feature type="transmembrane region" description="Helical" evidence="6">
    <location>
        <begin position="12"/>
        <end position="31"/>
    </location>
</feature>
<evidence type="ECO:0000256" key="4">
    <source>
        <dbReference type="ARBA" id="ARBA00022989"/>
    </source>
</evidence>
<evidence type="ECO:0000313" key="8">
    <source>
        <dbReference type="Proteomes" id="UP000615755"/>
    </source>
</evidence>
<reference evidence="7 8" key="1">
    <citation type="submission" date="2015-03" db="EMBL/GenBank/DDBJ databases">
        <title>Genome sequence of Pseudoalteromonas aurantia.</title>
        <authorList>
            <person name="Xie B.-B."/>
            <person name="Rong J.-C."/>
            <person name="Qin Q.-L."/>
            <person name="Zhang Y.-Z."/>
        </authorList>
    </citation>
    <scope>NUCLEOTIDE SEQUENCE [LARGE SCALE GENOMIC DNA]</scope>
    <source>
        <strain evidence="7 8">208</strain>
    </source>
</reference>
<comment type="caution">
    <text evidence="6">Lacks conserved residue(s) required for the propagation of feature annotation.</text>
</comment>
<keyword evidence="4 6" id="KW-1133">Transmembrane helix</keyword>
<keyword evidence="8" id="KW-1185">Reference proteome</keyword>
<name>A0ABR9E8D2_9GAMM</name>
<comment type="subcellular location">
    <subcellularLocation>
        <location evidence="6">Cell membrane</location>
        <topology evidence="6">Multi-pass membrane protein</topology>
    </subcellularLocation>
    <subcellularLocation>
        <location evidence="1">Membrane</location>
        <topology evidence="1">Multi-pass membrane protein</topology>
    </subcellularLocation>
</comment>
<feature type="transmembrane region" description="Helical" evidence="6">
    <location>
        <begin position="81"/>
        <end position="99"/>
    </location>
</feature>
<feature type="transmembrane region" description="Helical" evidence="6">
    <location>
        <begin position="241"/>
        <end position="260"/>
    </location>
</feature>
<feature type="transmembrane region" description="Helical" evidence="6">
    <location>
        <begin position="173"/>
        <end position="198"/>
    </location>
</feature>
<protein>
    <recommendedName>
        <fullName evidence="6">Probable membrane transporter protein</fullName>
    </recommendedName>
</protein>
<feature type="transmembrane region" description="Helical" evidence="6">
    <location>
        <begin position="210"/>
        <end position="229"/>
    </location>
</feature>
<feature type="transmembrane region" description="Helical" evidence="6">
    <location>
        <begin position="141"/>
        <end position="161"/>
    </location>
</feature>
<keyword evidence="5 6" id="KW-0472">Membrane</keyword>
<feature type="transmembrane region" description="Helical" evidence="6">
    <location>
        <begin position="43"/>
        <end position="69"/>
    </location>
</feature>